<feature type="transmembrane region" description="Helical" evidence="1">
    <location>
        <begin position="12"/>
        <end position="32"/>
    </location>
</feature>
<proteinExistence type="predicted"/>
<sequence length="96" mass="10346">MENLLDIGVVLLRLVPMILAFYIPALIGTVIWRERGPGYKVQSGLWFAVGFGLLIFLYVIFTSSSAPQVAATLGLSVVQIAAALVLARLTVDKLAD</sequence>
<accession>A0A6G8Q405</accession>
<gene>
    <name evidence="2" type="ORF">GBA63_00050</name>
</gene>
<organism evidence="2 3">
    <name type="scientific">Rubrobacter tropicus</name>
    <dbReference type="NCBI Taxonomy" id="2653851"/>
    <lineage>
        <taxon>Bacteria</taxon>
        <taxon>Bacillati</taxon>
        <taxon>Actinomycetota</taxon>
        <taxon>Rubrobacteria</taxon>
        <taxon>Rubrobacterales</taxon>
        <taxon>Rubrobacteraceae</taxon>
        <taxon>Rubrobacter</taxon>
    </lineage>
</organism>
<dbReference type="Proteomes" id="UP000501452">
    <property type="component" value="Chromosome"/>
</dbReference>
<name>A0A6G8Q405_9ACTN</name>
<keyword evidence="3" id="KW-1185">Reference proteome</keyword>
<dbReference type="EMBL" id="CP045119">
    <property type="protein sequence ID" value="QIN81188.1"/>
    <property type="molecule type" value="Genomic_DNA"/>
</dbReference>
<protein>
    <submittedName>
        <fullName evidence="2">Uncharacterized protein</fullName>
    </submittedName>
</protein>
<reference evidence="2 3" key="1">
    <citation type="submission" date="2019-10" db="EMBL/GenBank/DDBJ databases">
        <title>Rubrobacter sp nov SCSIO 52090 isolated from a deep-sea sediment in the South China Sea.</title>
        <authorList>
            <person name="Chen R.W."/>
        </authorList>
    </citation>
    <scope>NUCLEOTIDE SEQUENCE [LARGE SCALE GENOMIC DNA]</scope>
    <source>
        <strain evidence="2 3">SCSIO 52909</strain>
    </source>
</reference>
<evidence type="ECO:0000313" key="2">
    <source>
        <dbReference type="EMBL" id="QIN81188.1"/>
    </source>
</evidence>
<keyword evidence="1" id="KW-0812">Transmembrane</keyword>
<feature type="transmembrane region" description="Helical" evidence="1">
    <location>
        <begin position="69"/>
        <end position="91"/>
    </location>
</feature>
<keyword evidence="1" id="KW-0472">Membrane</keyword>
<feature type="transmembrane region" description="Helical" evidence="1">
    <location>
        <begin position="44"/>
        <end position="63"/>
    </location>
</feature>
<dbReference type="AlphaFoldDB" id="A0A6G8Q405"/>
<evidence type="ECO:0000313" key="3">
    <source>
        <dbReference type="Proteomes" id="UP000501452"/>
    </source>
</evidence>
<evidence type="ECO:0000256" key="1">
    <source>
        <dbReference type="SAM" id="Phobius"/>
    </source>
</evidence>
<dbReference type="KEGG" id="rub:GBA63_00050"/>
<keyword evidence="1" id="KW-1133">Transmembrane helix</keyword>
<dbReference type="RefSeq" id="WP_166172308.1">
    <property type="nucleotide sequence ID" value="NZ_CP045119.1"/>
</dbReference>